<protein>
    <submittedName>
        <fullName evidence="4">Tetratricopeptide (TPR) repeat protein</fullName>
    </submittedName>
</protein>
<dbReference type="PROSITE" id="PS50005">
    <property type="entry name" value="TPR"/>
    <property type="match status" value="2"/>
</dbReference>
<sequence>MHKLYVFFPTEQLRDDYMEKVLDMQLPEEKGKSGEKRLQKIQYRKSYKGIPGFWVLLYPRPSTRDEDLQKDIEKIIPSYWIGDRVFFPKQLASRKQMVELWIEKYRLASVSHDSSAWKLFFREVQLHFRQGRVDVAEVALRYIYKYNPYFLKKYKRYYIFEDIAYYYEAKGDLIKSLKHLKAQALLQPESSEAYLNMSSFLILNGLSEEAIGICKDGLKINPQDQYLSNNLLAAYLNEGYLDTAMEYLNEKIEENPRISMNWKLKGDILYELDRHEEAIGCYQRAIRIRSQDLEEIKTDIYYSLAICYQHLGQIRKAIRYNKQLLKYDTEDPAALLNLSKLFGEDLKQYTIAQRYAEQLVSLHPENGYGHHNLGLIYLYTRRFDKAKWHLYRARKLVPNYQPVYDAIEELNRIHD</sequence>
<keyword evidence="5" id="KW-1185">Reference proteome</keyword>
<dbReference type="InterPro" id="IPR019734">
    <property type="entry name" value="TPR_rpt"/>
</dbReference>
<dbReference type="Gene3D" id="1.25.40.10">
    <property type="entry name" value="Tetratricopeptide repeat domain"/>
    <property type="match status" value="1"/>
</dbReference>
<dbReference type="RefSeq" id="WP_184313932.1">
    <property type="nucleotide sequence ID" value="NZ_JACHEN010000059.1"/>
</dbReference>
<keyword evidence="2 3" id="KW-0802">TPR repeat</keyword>
<dbReference type="InterPro" id="IPR051012">
    <property type="entry name" value="CellSynth/LPSAsmb/PSIAsmb"/>
</dbReference>
<evidence type="ECO:0000313" key="5">
    <source>
        <dbReference type="Proteomes" id="UP000579281"/>
    </source>
</evidence>
<dbReference type="PANTHER" id="PTHR45586:SF1">
    <property type="entry name" value="LIPOPOLYSACCHARIDE ASSEMBLY PROTEIN B"/>
    <property type="match status" value="1"/>
</dbReference>
<dbReference type="AlphaFoldDB" id="A0A841L476"/>
<dbReference type="SUPFAM" id="SSF48452">
    <property type="entry name" value="TPR-like"/>
    <property type="match status" value="1"/>
</dbReference>
<evidence type="ECO:0000313" key="4">
    <source>
        <dbReference type="EMBL" id="MBB6218970.1"/>
    </source>
</evidence>
<evidence type="ECO:0000256" key="2">
    <source>
        <dbReference type="ARBA" id="ARBA00022803"/>
    </source>
</evidence>
<feature type="repeat" description="TPR" evidence="3">
    <location>
        <begin position="259"/>
        <end position="292"/>
    </location>
</feature>
<evidence type="ECO:0000256" key="1">
    <source>
        <dbReference type="ARBA" id="ARBA00022737"/>
    </source>
</evidence>
<comment type="caution">
    <text evidence="4">The sequence shown here is derived from an EMBL/GenBank/DDBJ whole genome shotgun (WGS) entry which is preliminary data.</text>
</comment>
<dbReference type="Pfam" id="PF13424">
    <property type="entry name" value="TPR_12"/>
    <property type="match status" value="1"/>
</dbReference>
<dbReference type="Proteomes" id="UP000579281">
    <property type="component" value="Unassembled WGS sequence"/>
</dbReference>
<reference evidence="4 5" key="1">
    <citation type="submission" date="2020-08" db="EMBL/GenBank/DDBJ databases">
        <title>Genomic Encyclopedia of Type Strains, Phase IV (KMG-IV): sequencing the most valuable type-strain genomes for metagenomic binning, comparative biology and taxonomic classification.</title>
        <authorList>
            <person name="Goeker M."/>
        </authorList>
    </citation>
    <scope>NUCLEOTIDE SEQUENCE [LARGE SCALE GENOMIC DNA]</scope>
    <source>
        <strain evidence="4 5">DSM 103526</strain>
    </source>
</reference>
<keyword evidence="1" id="KW-0677">Repeat</keyword>
<dbReference type="InterPro" id="IPR011990">
    <property type="entry name" value="TPR-like_helical_dom_sf"/>
</dbReference>
<dbReference type="PANTHER" id="PTHR45586">
    <property type="entry name" value="TPR REPEAT-CONTAINING PROTEIN PA4667"/>
    <property type="match status" value="1"/>
</dbReference>
<feature type="repeat" description="TPR" evidence="3">
    <location>
        <begin position="298"/>
        <end position="331"/>
    </location>
</feature>
<evidence type="ECO:0000256" key="3">
    <source>
        <dbReference type="PROSITE-ProRule" id="PRU00339"/>
    </source>
</evidence>
<accession>A0A841L476</accession>
<dbReference type="SMART" id="SM00028">
    <property type="entry name" value="TPR"/>
    <property type="match status" value="5"/>
</dbReference>
<organism evidence="4 5">
    <name type="scientific">Anaerosolibacter carboniphilus</name>
    <dbReference type="NCBI Taxonomy" id="1417629"/>
    <lineage>
        <taxon>Bacteria</taxon>
        <taxon>Bacillati</taxon>
        <taxon>Bacillota</taxon>
        <taxon>Clostridia</taxon>
        <taxon>Peptostreptococcales</taxon>
        <taxon>Thermotaleaceae</taxon>
        <taxon>Anaerosolibacter</taxon>
    </lineage>
</organism>
<dbReference type="EMBL" id="JACHEN010000059">
    <property type="protein sequence ID" value="MBB6218970.1"/>
    <property type="molecule type" value="Genomic_DNA"/>
</dbReference>
<gene>
    <name evidence="4" type="ORF">HNQ80_005148</name>
</gene>
<proteinExistence type="predicted"/>
<name>A0A841L476_9FIRM</name>
<dbReference type="Pfam" id="PF13174">
    <property type="entry name" value="TPR_6"/>
    <property type="match status" value="1"/>
</dbReference>